<gene>
    <name evidence="17" type="ORF">GCK72_024618</name>
</gene>
<comment type="catalytic activity">
    <reaction evidence="12">
        <text>K(+)(in) = K(+)(out)</text>
        <dbReference type="Rhea" id="RHEA:29463"/>
        <dbReference type="ChEBI" id="CHEBI:29103"/>
    </reaction>
</comment>
<dbReference type="PRINTS" id="PR01459">
    <property type="entry name" value="KCNQCHANNEL"/>
</dbReference>
<comment type="subcellular location">
    <subcellularLocation>
        <location evidence="1">Cell membrane</location>
        <topology evidence="1">Multi-pass membrane protein</topology>
    </subcellularLocation>
</comment>
<feature type="region of interest" description="Disordered" evidence="13">
    <location>
        <begin position="55"/>
        <end position="80"/>
    </location>
</feature>
<dbReference type="PRINTS" id="PR00169">
    <property type="entry name" value="KCHANNEL"/>
</dbReference>
<evidence type="ECO:0000256" key="8">
    <source>
        <dbReference type="ARBA" id="ARBA00022989"/>
    </source>
</evidence>
<feature type="compositionally biased region" description="Polar residues" evidence="13">
    <location>
        <begin position="450"/>
        <end position="470"/>
    </location>
</feature>
<protein>
    <submittedName>
        <fullName evidence="17">Uncharacterized protein</fullName>
    </submittedName>
</protein>
<feature type="compositionally biased region" description="Polar residues" evidence="13">
    <location>
        <begin position="773"/>
        <end position="791"/>
    </location>
</feature>
<evidence type="ECO:0000256" key="5">
    <source>
        <dbReference type="ARBA" id="ARBA00022692"/>
    </source>
</evidence>
<evidence type="ECO:0000256" key="1">
    <source>
        <dbReference type="ARBA" id="ARBA00004651"/>
    </source>
</evidence>
<feature type="compositionally biased region" description="Acidic residues" evidence="13">
    <location>
        <begin position="1"/>
        <end position="11"/>
    </location>
</feature>
<evidence type="ECO:0000256" key="7">
    <source>
        <dbReference type="ARBA" id="ARBA00022958"/>
    </source>
</evidence>
<keyword evidence="5 14" id="KW-0812">Transmembrane</keyword>
<dbReference type="CTD" id="9822243"/>
<keyword evidence="4" id="KW-0633">Potassium transport</keyword>
<comment type="caution">
    <text evidence="17">The sequence shown here is derived from an EMBL/GenBank/DDBJ whole genome shotgun (WGS) entry which is preliminary data.</text>
</comment>
<organism evidence="17 18">
    <name type="scientific">Caenorhabditis remanei</name>
    <name type="common">Caenorhabditis vulgaris</name>
    <dbReference type="NCBI Taxonomy" id="31234"/>
    <lineage>
        <taxon>Eukaryota</taxon>
        <taxon>Metazoa</taxon>
        <taxon>Ecdysozoa</taxon>
        <taxon>Nematoda</taxon>
        <taxon>Chromadorea</taxon>
        <taxon>Rhabditida</taxon>
        <taxon>Rhabditina</taxon>
        <taxon>Rhabditomorpha</taxon>
        <taxon>Rhabditoidea</taxon>
        <taxon>Rhabditidae</taxon>
        <taxon>Peloderinae</taxon>
        <taxon>Caenorhabditis</taxon>
    </lineage>
</organism>
<keyword evidence="7" id="KW-0630">Potassium</keyword>
<sequence>MSQASEEDNDCADLMSPESPMTPDGMILARMPWHPGLVGNWNTAKSVSSAMLNGEETDRAAPSNEQQEAGSSSQIGQESRKTVVFQEPDAGFPSEHDQLTTLHDSEEGNRKMSLVGKPLTYKNYRTDQRFRRMQNKMHNFLERPRGWKAASYHLAVLFMVLMCLALSVFSTMPDFEVKATIVLYYLEIVFVIWLATEYICRVWSAGCRSRYRGISGRIRFATSAYCVIDIIVILASITVLCIGATGQVFAASAIRGLRFFQILRMLRIDRRAGTWKLLGSVVWAHRQELLTTVYIGFLGLIFSSFLVYLCEKNTNDKYQTFADALWWGVITLSTVGYGDKTPETWPGKIIAAFCALLGISFFALPAGILGSGFALKVQQHQRQKHLIRRRIPAAKLIQCLWRHYSAAPESTSLATWRIHLAREMPPMVKFTPNGSNNATGLINRLRQSTKRGPSTNIQTPSSNLQSTSKNLSVPRVHDTISLVSTSDISEIEQLGALGFSLGWKSKSKYSGSRKAADDSMLQTRTMAQSNAQLDDMRRRSRRSASLCRVVNNGQHLRPSQPRATLSDSDVIGDYSLMMAPIYQWCEQMVQRNNGPGDDGMWSQLSQLTTCATRRPEDISDGDEEENVGYQPQTMEEFTPALKNCVRAIRRIQLLVARRKFKEALKPYDVKDVIEQYSAGHVDLQSRVKTVQAKLDIICGKNIEKLEPKISMYSRIATLETTVGNMDKKLDMMVELLMGRPTAHRIFSQNTSPRGEISSEPNSARHDITRSRRSVASTDNEMYTARSHSPSAQGLIIARMAEEEDDDENVFDENHPLNNGPSTSGC</sequence>
<feature type="domain" description="Ion transport" evidence="15">
    <location>
        <begin position="154"/>
        <end position="378"/>
    </location>
</feature>
<evidence type="ECO:0000256" key="11">
    <source>
        <dbReference type="ARBA" id="ARBA00023303"/>
    </source>
</evidence>
<feature type="compositionally biased region" description="Polar residues" evidence="13">
    <location>
        <begin position="815"/>
        <end position="825"/>
    </location>
</feature>
<keyword evidence="8 14" id="KW-1133">Transmembrane helix</keyword>
<evidence type="ECO:0000256" key="14">
    <source>
        <dbReference type="SAM" id="Phobius"/>
    </source>
</evidence>
<evidence type="ECO:0000256" key="4">
    <source>
        <dbReference type="ARBA" id="ARBA00022538"/>
    </source>
</evidence>
<dbReference type="Gene3D" id="1.20.120.350">
    <property type="entry name" value="Voltage-gated potassium channels. Chain C"/>
    <property type="match status" value="1"/>
</dbReference>
<evidence type="ECO:0000256" key="10">
    <source>
        <dbReference type="ARBA" id="ARBA00023136"/>
    </source>
</evidence>
<dbReference type="Pfam" id="PF03520">
    <property type="entry name" value="KCNQ_channel"/>
    <property type="match status" value="1"/>
</dbReference>
<feature type="region of interest" description="Disordered" evidence="13">
    <location>
        <begin position="746"/>
        <end position="825"/>
    </location>
</feature>
<keyword evidence="3" id="KW-1003">Cell membrane</keyword>
<evidence type="ECO:0000313" key="17">
    <source>
        <dbReference type="EMBL" id="KAF1748151.1"/>
    </source>
</evidence>
<evidence type="ECO:0000256" key="13">
    <source>
        <dbReference type="SAM" id="MobiDB-lite"/>
    </source>
</evidence>
<evidence type="ECO:0000256" key="3">
    <source>
        <dbReference type="ARBA" id="ARBA00022475"/>
    </source>
</evidence>
<dbReference type="RefSeq" id="XP_053579524.1">
    <property type="nucleotide sequence ID" value="XM_053735958.1"/>
</dbReference>
<accession>A0A6A5G072</accession>
<keyword evidence="6" id="KW-0851">Voltage-gated channel</keyword>
<dbReference type="InterPro" id="IPR005821">
    <property type="entry name" value="Ion_trans_dom"/>
</dbReference>
<dbReference type="InterPro" id="IPR003937">
    <property type="entry name" value="K_chnl_volt-dep_KCNQ"/>
</dbReference>
<dbReference type="GO" id="GO:0005249">
    <property type="term" value="F:voltage-gated potassium channel activity"/>
    <property type="evidence" value="ECO:0007669"/>
    <property type="project" value="InterPro"/>
</dbReference>
<proteinExistence type="predicted"/>
<dbReference type="GeneID" id="9822243"/>
<feature type="transmembrane region" description="Helical" evidence="14">
    <location>
        <begin position="224"/>
        <end position="250"/>
    </location>
</feature>
<dbReference type="SUPFAM" id="SSF81324">
    <property type="entry name" value="Voltage-gated potassium channels"/>
    <property type="match status" value="1"/>
</dbReference>
<feature type="domain" description="Potassium channel voltage dependent KCNQ C-terminal" evidence="16">
    <location>
        <begin position="622"/>
        <end position="737"/>
    </location>
</feature>
<evidence type="ECO:0000256" key="9">
    <source>
        <dbReference type="ARBA" id="ARBA00023065"/>
    </source>
</evidence>
<dbReference type="Gene3D" id="6.10.140.1910">
    <property type="match status" value="2"/>
</dbReference>
<evidence type="ECO:0000256" key="2">
    <source>
        <dbReference type="ARBA" id="ARBA00022448"/>
    </source>
</evidence>
<evidence type="ECO:0000259" key="16">
    <source>
        <dbReference type="Pfam" id="PF03520"/>
    </source>
</evidence>
<keyword evidence="9" id="KW-0406">Ion transport</keyword>
<dbReference type="Pfam" id="PF00520">
    <property type="entry name" value="Ion_trans"/>
    <property type="match status" value="1"/>
</dbReference>
<dbReference type="Proteomes" id="UP000483820">
    <property type="component" value="Chromosome X"/>
</dbReference>
<feature type="transmembrane region" description="Helical" evidence="14">
    <location>
        <begin position="150"/>
        <end position="169"/>
    </location>
</feature>
<evidence type="ECO:0000256" key="12">
    <source>
        <dbReference type="ARBA" id="ARBA00034430"/>
    </source>
</evidence>
<feature type="region of interest" description="Disordered" evidence="13">
    <location>
        <begin position="1"/>
        <end position="28"/>
    </location>
</feature>
<feature type="compositionally biased region" description="Acidic residues" evidence="13">
    <location>
        <begin position="801"/>
        <end position="810"/>
    </location>
</feature>
<reference evidence="17 18" key="1">
    <citation type="submission" date="2019-12" db="EMBL/GenBank/DDBJ databases">
        <title>Chromosome-level assembly of the Caenorhabditis remanei genome.</title>
        <authorList>
            <person name="Teterina A.A."/>
            <person name="Willis J.H."/>
            <person name="Phillips P.C."/>
        </authorList>
    </citation>
    <scope>NUCLEOTIDE SEQUENCE [LARGE SCALE GENOMIC DNA]</scope>
    <source>
        <strain evidence="17 18">PX506</strain>
        <tissue evidence="17">Whole organism</tissue>
    </source>
</reference>
<dbReference type="EMBL" id="WUAV01000006">
    <property type="protein sequence ID" value="KAF1748151.1"/>
    <property type="molecule type" value="Genomic_DNA"/>
</dbReference>
<evidence type="ECO:0000313" key="18">
    <source>
        <dbReference type="Proteomes" id="UP000483820"/>
    </source>
</evidence>
<feature type="transmembrane region" description="Helical" evidence="14">
    <location>
        <begin position="350"/>
        <end position="375"/>
    </location>
</feature>
<feature type="compositionally biased region" description="Polar residues" evidence="13">
    <location>
        <begin position="63"/>
        <end position="77"/>
    </location>
</feature>
<keyword evidence="11" id="KW-0407">Ion channel</keyword>
<dbReference type="KEGG" id="crq:GCK72_024618"/>
<feature type="transmembrane region" description="Helical" evidence="14">
    <location>
        <begin position="181"/>
        <end position="203"/>
    </location>
</feature>
<dbReference type="PANTHER" id="PTHR47735:SF9">
    <property type="entry name" value="POTASSIUM VOLTAGE-GATED CHANNEL SUBFAMILY KQT MEMBER 4-LIKE ISOFORM X1"/>
    <property type="match status" value="1"/>
</dbReference>
<feature type="transmembrane region" description="Helical" evidence="14">
    <location>
        <begin position="289"/>
        <end position="309"/>
    </location>
</feature>
<dbReference type="Gene3D" id="1.10.287.70">
    <property type="match status" value="1"/>
</dbReference>
<keyword evidence="10 14" id="KW-0472">Membrane</keyword>
<dbReference type="InterPro" id="IPR013821">
    <property type="entry name" value="K_chnl_volt-dep_KCNQ_C"/>
</dbReference>
<evidence type="ECO:0000256" key="6">
    <source>
        <dbReference type="ARBA" id="ARBA00022882"/>
    </source>
</evidence>
<feature type="region of interest" description="Disordered" evidence="13">
    <location>
        <begin position="448"/>
        <end position="470"/>
    </location>
</feature>
<name>A0A6A5G072_CAERE</name>
<keyword evidence="2" id="KW-0813">Transport</keyword>
<dbReference type="AlphaFoldDB" id="A0A6A5G072"/>
<dbReference type="InterPro" id="IPR027359">
    <property type="entry name" value="Volt_channel_dom_sf"/>
</dbReference>
<evidence type="ECO:0000259" key="15">
    <source>
        <dbReference type="Pfam" id="PF00520"/>
    </source>
</evidence>
<dbReference type="GO" id="GO:0008076">
    <property type="term" value="C:voltage-gated potassium channel complex"/>
    <property type="evidence" value="ECO:0007669"/>
    <property type="project" value="TreeGrafter"/>
</dbReference>
<dbReference type="PANTHER" id="PTHR47735">
    <property type="entry name" value="POTASSIUM VOLTAGE-GATED CHANNEL SUBFAMILY KQT MEMBER 4"/>
    <property type="match status" value="1"/>
</dbReference>
<dbReference type="FunFam" id="1.10.287.70:FF:000016">
    <property type="entry name" value="Putative potassium voltage-gated channel subfamily KQT member 2"/>
    <property type="match status" value="1"/>
</dbReference>
<dbReference type="FunFam" id="1.20.120.350:FF:000017">
    <property type="entry name" value="potassium voltage-gated channel subfamily KQT member 1"/>
    <property type="match status" value="1"/>
</dbReference>